<proteinExistence type="predicted"/>
<feature type="compositionally biased region" description="Low complexity" evidence="1">
    <location>
        <begin position="62"/>
        <end position="77"/>
    </location>
</feature>
<dbReference type="EMBL" id="MU864990">
    <property type="protein sequence ID" value="KAK4461471.1"/>
    <property type="molecule type" value="Genomic_DNA"/>
</dbReference>
<evidence type="ECO:0000313" key="4">
    <source>
        <dbReference type="Proteomes" id="UP001321749"/>
    </source>
</evidence>
<gene>
    <name evidence="3" type="ORF">QBC42DRAFT_92668</name>
</gene>
<organism evidence="3 4">
    <name type="scientific">Cladorrhinum samala</name>
    <dbReference type="NCBI Taxonomy" id="585594"/>
    <lineage>
        <taxon>Eukaryota</taxon>
        <taxon>Fungi</taxon>
        <taxon>Dikarya</taxon>
        <taxon>Ascomycota</taxon>
        <taxon>Pezizomycotina</taxon>
        <taxon>Sordariomycetes</taxon>
        <taxon>Sordariomycetidae</taxon>
        <taxon>Sordariales</taxon>
        <taxon>Podosporaceae</taxon>
        <taxon>Cladorrhinum</taxon>
    </lineage>
</organism>
<accession>A0AAV9HL05</accession>
<name>A0AAV9HL05_9PEZI</name>
<feature type="region of interest" description="Disordered" evidence="1">
    <location>
        <begin position="55"/>
        <end position="108"/>
    </location>
</feature>
<reference evidence="3" key="1">
    <citation type="journal article" date="2023" name="Mol. Phylogenet. Evol.">
        <title>Genome-scale phylogeny and comparative genomics of the fungal order Sordariales.</title>
        <authorList>
            <person name="Hensen N."/>
            <person name="Bonometti L."/>
            <person name="Westerberg I."/>
            <person name="Brannstrom I.O."/>
            <person name="Guillou S."/>
            <person name="Cros-Aarteil S."/>
            <person name="Calhoun S."/>
            <person name="Haridas S."/>
            <person name="Kuo A."/>
            <person name="Mondo S."/>
            <person name="Pangilinan J."/>
            <person name="Riley R."/>
            <person name="LaButti K."/>
            <person name="Andreopoulos B."/>
            <person name="Lipzen A."/>
            <person name="Chen C."/>
            <person name="Yan M."/>
            <person name="Daum C."/>
            <person name="Ng V."/>
            <person name="Clum A."/>
            <person name="Steindorff A."/>
            <person name="Ohm R.A."/>
            <person name="Martin F."/>
            <person name="Silar P."/>
            <person name="Natvig D.O."/>
            <person name="Lalanne C."/>
            <person name="Gautier V."/>
            <person name="Ament-Velasquez S.L."/>
            <person name="Kruys A."/>
            <person name="Hutchinson M.I."/>
            <person name="Powell A.J."/>
            <person name="Barry K."/>
            <person name="Miller A.N."/>
            <person name="Grigoriev I.V."/>
            <person name="Debuchy R."/>
            <person name="Gladieux P."/>
            <person name="Hiltunen Thoren M."/>
            <person name="Johannesson H."/>
        </authorList>
    </citation>
    <scope>NUCLEOTIDE SEQUENCE</scope>
    <source>
        <strain evidence="3">PSN324</strain>
    </source>
</reference>
<keyword evidence="2" id="KW-0732">Signal</keyword>
<dbReference type="AlphaFoldDB" id="A0AAV9HL05"/>
<feature type="signal peptide" evidence="2">
    <location>
        <begin position="1"/>
        <end position="18"/>
    </location>
</feature>
<reference evidence="3" key="2">
    <citation type="submission" date="2023-06" db="EMBL/GenBank/DDBJ databases">
        <authorList>
            <consortium name="Lawrence Berkeley National Laboratory"/>
            <person name="Mondo S.J."/>
            <person name="Hensen N."/>
            <person name="Bonometti L."/>
            <person name="Westerberg I."/>
            <person name="Brannstrom I.O."/>
            <person name="Guillou S."/>
            <person name="Cros-Aarteil S."/>
            <person name="Calhoun S."/>
            <person name="Haridas S."/>
            <person name="Kuo A."/>
            <person name="Pangilinan J."/>
            <person name="Riley R."/>
            <person name="Labutti K."/>
            <person name="Andreopoulos B."/>
            <person name="Lipzen A."/>
            <person name="Chen C."/>
            <person name="Yanf M."/>
            <person name="Daum C."/>
            <person name="Ng V."/>
            <person name="Clum A."/>
            <person name="Steindorff A."/>
            <person name="Ohm R."/>
            <person name="Martin F."/>
            <person name="Silar P."/>
            <person name="Natvig D."/>
            <person name="Lalanne C."/>
            <person name="Gautier V."/>
            <person name="Ament-Velasquez S.L."/>
            <person name="Kruys A."/>
            <person name="Hutchinson M.I."/>
            <person name="Powell A.J."/>
            <person name="Barry K."/>
            <person name="Miller A.N."/>
            <person name="Grigoriev I.V."/>
            <person name="Debuchy R."/>
            <person name="Gladieux P."/>
            <person name="Thoren M.H."/>
            <person name="Johannesson H."/>
        </authorList>
    </citation>
    <scope>NUCLEOTIDE SEQUENCE</scope>
    <source>
        <strain evidence="3">PSN324</strain>
    </source>
</reference>
<keyword evidence="4" id="KW-1185">Reference proteome</keyword>
<dbReference type="Proteomes" id="UP001321749">
    <property type="component" value="Unassembled WGS sequence"/>
</dbReference>
<evidence type="ECO:0000313" key="3">
    <source>
        <dbReference type="EMBL" id="KAK4461471.1"/>
    </source>
</evidence>
<feature type="chain" id="PRO_5043821514" evidence="2">
    <location>
        <begin position="19"/>
        <end position="108"/>
    </location>
</feature>
<evidence type="ECO:0000256" key="1">
    <source>
        <dbReference type="SAM" id="MobiDB-lite"/>
    </source>
</evidence>
<evidence type="ECO:0000256" key="2">
    <source>
        <dbReference type="SAM" id="SignalP"/>
    </source>
</evidence>
<sequence length="108" mass="11882">MSTVFFFFPFFFLFNAIAHKSHIITKMRLTNTFPLARVLSSAMAEPAVRYGQDQLRQASEMATAASQTPTTSPTIPQDHSDTFYPAQSPQPGSDDFWNATPGPLPGPS</sequence>
<comment type="caution">
    <text evidence="3">The sequence shown here is derived from an EMBL/GenBank/DDBJ whole genome shotgun (WGS) entry which is preliminary data.</text>
</comment>
<protein>
    <submittedName>
        <fullName evidence="3">Uncharacterized protein</fullName>
    </submittedName>
</protein>